<protein>
    <recommendedName>
        <fullName evidence="1">ATPase AAA-type core domain-containing protein</fullName>
    </recommendedName>
</protein>
<dbReference type="RefSeq" id="WP_013740482.1">
    <property type="nucleotide sequence ID" value="NC_015437.1"/>
</dbReference>
<evidence type="ECO:0000313" key="3">
    <source>
        <dbReference type="Proteomes" id="UP000011124"/>
    </source>
</evidence>
<evidence type="ECO:0000259" key="1">
    <source>
        <dbReference type="Pfam" id="PF13304"/>
    </source>
</evidence>
<dbReference type="GO" id="GO:0016887">
    <property type="term" value="F:ATP hydrolysis activity"/>
    <property type="evidence" value="ECO:0007669"/>
    <property type="project" value="InterPro"/>
</dbReference>
<proteinExistence type="predicted"/>
<reference evidence="2 3" key="1">
    <citation type="submission" date="2011-04" db="EMBL/GenBank/DDBJ databases">
        <title>The complete genome of Selenomonas sputigena DSM 20758.</title>
        <authorList>
            <consortium name="US DOE Joint Genome Institute (JGI-PGF)"/>
            <person name="Lucas S."/>
            <person name="Copeland A."/>
            <person name="Lapidus A."/>
            <person name="Bruce D."/>
            <person name="Goodwin L."/>
            <person name="Pitluck S."/>
            <person name="Peters L."/>
            <person name="Kyrpides N."/>
            <person name="Mavromatis K."/>
            <person name="Ivanova N."/>
            <person name="Ovchinnikova G."/>
            <person name="Teshima H."/>
            <person name="Detter J.C."/>
            <person name="Tapia R."/>
            <person name="Han C."/>
            <person name="Land M."/>
            <person name="Hauser L."/>
            <person name="Markowitz V."/>
            <person name="Cheng J.-F."/>
            <person name="Hugenholtz P."/>
            <person name="Woyke T."/>
            <person name="Wu D."/>
            <person name="Gronow S."/>
            <person name="Wellnitz S."/>
            <person name="Schneider S."/>
            <person name="Klenk H.-P."/>
            <person name="Eisen J.A."/>
        </authorList>
    </citation>
    <scope>NUCLEOTIDE SEQUENCE [LARGE SCALE GENOMIC DNA]</scope>
    <source>
        <strain evidence="3">ATCC 35185 / DSM 20758 / VPI D19B-28</strain>
    </source>
</reference>
<organism evidence="2 3">
    <name type="scientific">Selenomonas sputigena (strain ATCC 35185 / DSM 20758 / CCUG 44933 / VPI D19B-28)</name>
    <dbReference type="NCBI Taxonomy" id="546271"/>
    <lineage>
        <taxon>Bacteria</taxon>
        <taxon>Bacillati</taxon>
        <taxon>Bacillota</taxon>
        <taxon>Negativicutes</taxon>
        <taxon>Selenomonadales</taxon>
        <taxon>Selenomonadaceae</taxon>
        <taxon>Selenomonas</taxon>
    </lineage>
</organism>
<accession>F4EXB5</accession>
<dbReference type="CDD" id="cd00267">
    <property type="entry name" value="ABC_ATPase"/>
    <property type="match status" value="1"/>
</dbReference>
<dbReference type="PANTHER" id="PTHR40396">
    <property type="entry name" value="ATPASE-LIKE PROTEIN"/>
    <property type="match status" value="1"/>
</dbReference>
<dbReference type="InterPro" id="IPR027417">
    <property type="entry name" value="P-loop_NTPase"/>
</dbReference>
<dbReference type="HOGENOM" id="CLU_046693_2_0_9"/>
<gene>
    <name evidence="2" type="ordered locus">Selsp_0072</name>
</gene>
<dbReference type="SUPFAM" id="SSF52540">
    <property type="entry name" value="P-loop containing nucleoside triphosphate hydrolases"/>
    <property type="match status" value="1"/>
</dbReference>
<dbReference type="GO" id="GO:0005524">
    <property type="term" value="F:ATP binding"/>
    <property type="evidence" value="ECO:0007669"/>
    <property type="project" value="InterPro"/>
</dbReference>
<dbReference type="Pfam" id="PF13304">
    <property type="entry name" value="AAA_21"/>
    <property type="match status" value="1"/>
</dbReference>
<dbReference type="KEGG" id="ssg:Selsp_0072"/>
<dbReference type="EMBL" id="CP002637">
    <property type="protein sequence ID" value="AEB99051.1"/>
    <property type="molecule type" value="Genomic_DNA"/>
</dbReference>
<dbReference type="AlphaFoldDB" id="F4EXB5"/>
<feature type="domain" description="ATPase AAA-type core" evidence="1">
    <location>
        <begin position="45"/>
        <end position="362"/>
    </location>
</feature>
<dbReference type="PANTHER" id="PTHR40396:SF1">
    <property type="entry name" value="ATPASE AAA-TYPE CORE DOMAIN-CONTAINING PROTEIN"/>
    <property type="match status" value="1"/>
</dbReference>
<sequence length="425" mass="49061">MLLQFSVSNFRSIKDEVVLSMLANENDDEHTEWLCSVGAERLIPVAAIYGANAAGKSNILIAMAVAIKLIRYSDLRGINNTLPDVVPFLFDEEMHTQPTRFDFIFVYKGKKYQYGFSADKYRIMEEYLYAYESSEATKIFERKGMNQYSFPEDDEKRFNEYAEKNTANKLFLATATSWNCAETKEPYMWFAEAIDVYNFERIRSEGLNIIEEADQSLRDFLMKTLKDSDFNISDYTFEDVPWTLAEFRQSGMSDVAAESLQRQMLEDGGKRYRITARHAIRTKAGNQYFDLPLQEESSGTEQMFFGAALIKRAMESEKTIIVDELSAGLHPLLLQAIIKMFYDKELNQTNAQLIFSTHDISLFNLDLFRRDQIYFVEKENSTGISTLYSLDEFSPAPVREDNVQESYLQGRYGAIPIISLEDTIW</sequence>
<keyword evidence="3" id="KW-1185">Reference proteome</keyword>
<dbReference type="Gene3D" id="3.40.50.300">
    <property type="entry name" value="P-loop containing nucleotide triphosphate hydrolases"/>
    <property type="match status" value="1"/>
</dbReference>
<dbReference type="InterPro" id="IPR003959">
    <property type="entry name" value="ATPase_AAA_core"/>
</dbReference>
<dbReference type="OrthoDB" id="9809324at2"/>
<name>F4EXB5_SELS3</name>
<dbReference type="Proteomes" id="UP000011124">
    <property type="component" value="Chromosome"/>
</dbReference>
<evidence type="ECO:0000313" key="2">
    <source>
        <dbReference type="EMBL" id="AEB99051.1"/>
    </source>
</evidence>